<keyword evidence="3 6" id="KW-0812">Transmembrane</keyword>
<feature type="domain" description="GtrA/DPMS transmembrane" evidence="7">
    <location>
        <begin position="11"/>
        <end position="124"/>
    </location>
</feature>
<feature type="transmembrane region" description="Helical" evidence="6">
    <location>
        <begin position="105"/>
        <end position="124"/>
    </location>
</feature>
<feature type="transmembrane region" description="Helical" evidence="6">
    <location>
        <begin position="75"/>
        <end position="93"/>
    </location>
</feature>
<evidence type="ECO:0000313" key="8">
    <source>
        <dbReference type="EMBL" id="MCY8459037.1"/>
    </source>
</evidence>
<name>A0A9Q4E7P2_BACSC</name>
<dbReference type="GO" id="GO:0000271">
    <property type="term" value="P:polysaccharide biosynthetic process"/>
    <property type="evidence" value="ECO:0007669"/>
    <property type="project" value="InterPro"/>
</dbReference>
<organism evidence="8 9">
    <name type="scientific">Bacillus spizizenii</name>
    <name type="common">Bacillus subtilis subsp. spizizenii</name>
    <dbReference type="NCBI Taxonomy" id="96241"/>
    <lineage>
        <taxon>Bacteria</taxon>
        <taxon>Bacillati</taxon>
        <taxon>Bacillota</taxon>
        <taxon>Bacilli</taxon>
        <taxon>Bacillales</taxon>
        <taxon>Bacillaceae</taxon>
        <taxon>Bacillus</taxon>
    </lineage>
</organism>
<evidence type="ECO:0000259" key="7">
    <source>
        <dbReference type="Pfam" id="PF04138"/>
    </source>
</evidence>
<dbReference type="Proteomes" id="UP001078573">
    <property type="component" value="Unassembled WGS sequence"/>
</dbReference>
<accession>A0A9Q4E7P2</accession>
<comment type="caution">
    <text evidence="8">The sequence shown here is derived from an EMBL/GenBank/DDBJ whole genome shotgun (WGS) entry which is preliminary data.</text>
</comment>
<gene>
    <name evidence="8" type="ORF">MOC89_19545</name>
</gene>
<dbReference type="GO" id="GO:0005886">
    <property type="term" value="C:plasma membrane"/>
    <property type="evidence" value="ECO:0007669"/>
    <property type="project" value="TreeGrafter"/>
</dbReference>
<keyword evidence="4 6" id="KW-1133">Transmembrane helix</keyword>
<sequence length="134" mass="15165">MLKKQMTTLIRFCTVGVGNTLIDFCVFFLLTALQVPYLIAQFCSYTSGIANSYIWNRIWTFEVKKKAHKQEMIRFIAVNLAASGMTFLLLFGLQKAGLSLLISKLIATVGGMVINFIGNRLWVFRDPLKKSESM</sequence>
<dbReference type="EMBL" id="JALAPQ010000029">
    <property type="protein sequence ID" value="MCY8459037.1"/>
    <property type="molecule type" value="Genomic_DNA"/>
</dbReference>
<evidence type="ECO:0000313" key="9">
    <source>
        <dbReference type="Proteomes" id="UP001078573"/>
    </source>
</evidence>
<evidence type="ECO:0000256" key="1">
    <source>
        <dbReference type="ARBA" id="ARBA00004141"/>
    </source>
</evidence>
<keyword evidence="5 6" id="KW-0472">Membrane</keyword>
<dbReference type="InterPro" id="IPR051401">
    <property type="entry name" value="GtrA_CellWall_Glycosyl"/>
</dbReference>
<evidence type="ECO:0000256" key="2">
    <source>
        <dbReference type="ARBA" id="ARBA00009399"/>
    </source>
</evidence>
<evidence type="ECO:0000256" key="5">
    <source>
        <dbReference type="ARBA" id="ARBA00023136"/>
    </source>
</evidence>
<feature type="transmembrane region" description="Helical" evidence="6">
    <location>
        <begin position="12"/>
        <end position="31"/>
    </location>
</feature>
<reference evidence="8" key="1">
    <citation type="submission" date="2022-02" db="EMBL/GenBank/DDBJ databases">
        <title>Crop Bioprotection Bacillus Genome Sequencing.</title>
        <authorList>
            <person name="Dunlap C."/>
        </authorList>
    </citation>
    <scope>NUCLEOTIDE SEQUENCE</scope>
    <source>
        <strain evidence="8">WR1O2A-53</strain>
    </source>
</reference>
<protein>
    <submittedName>
        <fullName evidence="8">GtrA family protein</fullName>
    </submittedName>
</protein>
<evidence type="ECO:0000256" key="3">
    <source>
        <dbReference type="ARBA" id="ARBA00022692"/>
    </source>
</evidence>
<dbReference type="AlphaFoldDB" id="A0A9Q4E7P2"/>
<proteinExistence type="inferred from homology"/>
<comment type="similarity">
    <text evidence="2">Belongs to the GtrA family.</text>
</comment>
<evidence type="ECO:0000256" key="4">
    <source>
        <dbReference type="ARBA" id="ARBA00022989"/>
    </source>
</evidence>
<feature type="transmembrane region" description="Helical" evidence="6">
    <location>
        <begin position="37"/>
        <end position="55"/>
    </location>
</feature>
<dbReference type="Pfam" id="PF04138">
    <property type="entry name" value="GtrA_DPMS_TM"/>
    <property type="match status" value="1"/>
</dbReference>
<evidence type="ECO:0000256" key="6">
    <source>
        <dbReference type="SAM" id="Phobius"/>
    </source>
</evidence>
<dbReference type="PANTHER" id="PTHR38459:SF1">
    <property type="entry name" value="PROPHAGE BACTOPRENOL-LINKED GLUCOSE TRANSLOCASE HOMOLOG"/>
    <property type="match status" value="1"/>
</dbReference>
<dbReference type="InterPro" id="IPR007267">
    <property type="entry name" value="GtrA_DPMS_TM"/>
</dbReference>
<dbReference type="PANTHER" id="PTHR38459">
    <property type="entry name" value="PROPHAGE BACTOPRENOL-LINKED GLUCOSE TRANSLOCASE HOMOLOG"/>
    <property type="match status" value="1"/>
</dbReference>
<comment type="subcellular location">
    <subcellularLocation>
        <location evidence="1">Membrane</location>
        <topology evidence="1">Multi-pass membrane protein</topology>
    </subcellularLocation>
</comment>